<comment type="pathway">
    <text evidence="2">Carbohydrate degradation; glycolysis; pyruvate from D-glyceraldehyde 3-phosphate: step 4/5.</text>
</comment>
<gene>
    <name evidence="13" type="ORF">MNBD_NITROSPINAE04-1211</name>
</gene>
<dbReference type="GO" id="GO:0000015">
    <property type="term" value="C:phosphopyruvate hydratase complex"/>
    <property type="evidence" value="ECO:0007669"/>
    <property type="project" value="InterPro"/>
</dbReference>
<dbReference type="EMBL" id="UOGA01000082">
    <property type="protein sequence ID" value="VAX16964.1"/>
    <property type="molecule type" value="Genomic_DNA"/>
</dbReference>
<comment type="similarity">
    <text evidence="3">Belongs to the enolase family.</text>
</comment>
<keyword evidence="7" id="KW-0479">Metal-binding</keyword>
<feature type="domain" description="Enolase C-terminal TIM barrel" evidence="11">
    <location>
        <begin position="139"/>
        <end position="426"/>
    </location>
</feature>
<dbReference type="InterPro" id="IPR020811">
    <property type="entry name" value="Enolase_N"/>
</dbReference>
<dbReference type="PRINTS" id="PR00148">
    <property type="entry name" value="ENOLASE"/>
</dbReference>
<dbReference type="EC" id="4.2.1.11" evidence="4"/>
<dbReference type="SUPFAM" id="SSF51604">
    <property type="entry name" value="Enolase C-terminal domain-like"/>
    <property type="match status" value="1"/>
</dbReference>
<dbReference type="CDD" id="cd03313">
    <property type="entry name" value="enolase"/>
    <property type="match status" value="1"/>
</dbReference>
<keyword evidence="9" id="KW-0324">Glycolysis</keyword>
<dbReference type="GO" id="GO:0006096">
    <property type="term" value="P:glycolytic process"/>
    <property type="evidence" value="ECO:0007669"/>
    <property type="project" value="UniProtKB-UniPathway"/>
</dbReference>
<dbReference type="Pfam" id="PF03952">
    <property type="entry name" value="Enolase_N"/>
    <property type="match status" value="1"/>
</dbReference>
<dbReference type="GO" id="GO:0004634">
    <property type="term" value="F:phosphopyruvate hydratase activity"/>
    <property type="evidence" value="ECO:0007669"/>
    <property type="project" value="UniProtKB-EC"/>
</dbReference>
<dbReference type="InterPro" id="IPR036849">
    <property type="entry name" value="Enolase-like_C_sf"/>
</dbReference>
<dbReference type="SFLD" id="SFLDF00002">
    <property type="entry name" value="enolase"/>
    <property type="match status" value="1"/>
</dbReference>
<dbReference type="AlphaFoldDB" id="A0A3B1BYQ4"/>
<dbReference type="PIRSF" id="PIRSF001400">
    <property type="entry name" value="Enolase"/>
    <property type="match status" value="1"/>
</dbReference>
<sequence length="429" mass="45904">MSEIVGLFGRQIFDSRGNPTVEADVFLESGAFGRAAVPSGASTGSREALEMRDGGKLRYQGKGVSKAVANINKKIAPHLIGVEASDQVAVDGLMLELDGTQNKKKLGANAMLGVSLAVAKASAEDAGLPLYRYIGGCNAKQLPVPMMNIINGGAHADNNVDIQEFLIMPTGAKNMAEALRFGSEIFHTLKGVLKSKGYNTSVGDEGGFAPDLRSNAEAIEIILTAVQKAGYKEGKQIMLAMDPAASEFYKNGKYVMAAEKNPRKTSDEMIKFYENLVRQYPIISIEDGLAEGDWKGWKAMTEALGSKIQIVGDDIFVTNTKIISKGIQMGVANSVLIKVNQIGTLTETLNAIEMAKKAGYTSVISHRSGETEDTTIADIAVATNVGQIKTGSMSRTDRVAKYNQLLRIEEELGAAAEYGGKDVFYSVGR</sequence>
<dbReference type="SFLD" id="SFLDS00001">
    <property type="entry name" value="Enolase"/>
    <property type="match status" value="1"/>
</dbReference>
<feature type="domain" description="Enolase N-terminal" evidence="12">
    <location>
        <begin position="4"/>
        <end position="134"/>
    </location>
</feature>
<dbReference type="SUPFAM" id="SSF54826">
    <property type="entry name" value="Enolase N-terminal domain-like"/>
    <property type="match status" value="1"/>
</dbReference>
<organism evidence="13">
    <name type="scientific">hydrothermal vent metagenome</name>
    <dbReference type="NCBI Taxonomy" id="652676"/>
    <lineage>
        <taxon>unclassified sequences</taxon>
        <taxon>metagenomes</taxon>
        <taxon>ecological metagenomes</taxon>
    </lineage>
</organism>
<dbReference type="FunFam" id="3.30.390.10:FF:000001">
    <property type="entry name" value="Enolase"/>
    <property type="match status" value="1"/>
</dbReference>
<evidence type="ECO:0000256" key="9">
    <source>
        <dbReference type="ARBA" id="ARBA00023152"/>
    </source>
</evidence>
<keyword evidence="8" id="KW-0460">Magnesium</keyword>
<evidence type="ECO:0000256" key="10">
    <source>
        <dbReference type="ARBA" id="ARBA00023239"/>
    </source>
</evidence>
<evidence type="ECO:0000259" key="11">
    <source>
        <dbReference type="SMART" id="SM01192"/>
    </source>
</evidence>
<name>A0A3B1BYQ4_9ZZZZ</name>
<proteinExistence type="inferred from homology"/>
<dbReference type="InterPro" id="IPR020810">
    <property type="entry name" value="Enolase_C"/>
</dbReference>
<dbReference type="GO" id="GO:0000287">
    <property type="term" value="F:magnesium ion binding"/>
    <property type="evidence" value="ECO:0007669"/>
    <property type="project" value="InterPro"/>
</dbReference>
<evidence type="ECO:0000256" key="7">
    <source>
        <dbReference type="ARBA" id="ARBA00022723"/>
    </source>
</evidence>
<dbReference type="Gene3D" id="3.30.390.10">
    <property type="entry name" value="Enolase-like, N-terminal domain"/>
    <property type="match status" value="1"/>
</dbReference>
<keyword evidence="6" id="KW-0964">Secreted</keyword>
<comment type="cofactor">
    <cofactor evidence="1">
        <name>Mg(2+)</name>
        <dbReference type="ChEBI" id="CHEBI:18420"/>
    </cofactor>
</comment>
<dbReference type="SMART" id="SM01192">
    <property type="entry name" value="Enolase_C"/>
    <property type="match status" value="1"/>
</dbReference>
<reference evidence="13" key="1">
    <citation type="submission" date="2018-06" db="EMBL/GenBank/DDBJ databases">
        <authorList>
            <person name="Zhirakovskaya E."/>
        </authorList>
    </citation>
    <scope>NUCLEOTIDE SEQUENCE</scope>
</reference>
<dbReference type="InterPro" id="IPR029017">
    <property type="entry name" value="Enolase-like_N"/>
</dbReference>
<evidence type="ECO:0000256" key="5">
    <source>
        <dbReference type="ARBA" id="ARBA00022490"/>
    </source>
</evidence>
<dbReference type="PANTHER" id="PTHR11902:SF1">
    <property type="entry name" value="ENOLASE"/>
    <property type="match status" value="1"/>
</dbReference>
<dbReference type="InterPro" id="IPR020809">
    <property type="entry name" value="Enolase_CS"/>
</dbReference>
<dbReference type="SMART" id="SM01193">
    <property type="entry name" value="Enolase_N"/>
    <property type="match status" value="1"/>
</dbReference>
<accession>A0A3B1BYQ4</accession>
<evidence type="ECO:0000256" key="4">
    <source>
        <dbReference type="ARBA" id="ARBA00012058"/>
    </source>
</evidence>
<dbReference type="InterPro" id="IPR000941">
    <property type="entry name" value="Enolase"/>
</dbReference>
<dbReference type="PROSITE" id="PS00164">
    <property type="entry name" value="ENOLASE"/>
    <property type="match status" value="1"/>
</dbReference>
<keyword evidence="5" id="KW-0963">Cytoplasm</keyword>
<dbReference type="HAMAP" id="MF_00318">
    <property type="entry name" value="Enolase"/>
    <property type="match status" value="1"/>
</dbReference>
<evidence type="ECO:0000256" key="1">
    <source>
        <dbReference type="ARBA" id="ARBA00001946"/>
    </source>
</evidence>
<evidence type="ECO:0000256" key="2">
    <source>
        <dbReference type="ARBA" id="ARBA00005031"/>
    </source>
</evidence>
<evidence type="ECO:0000256" key="8">
    <source>
        <dbReference type="ARBA" id="ARBA00022842"/>
    </source>
</evidence>
<evidence type="ECO:0000259" key="12">
    <source>
        <dbReference type="SMART" id="SM01193"/>
    </source>
</evidence>
<dbReference type="PANTHER" id="PTHR11902">
    <property type="entry name" value="ENOLASE"/>
    <property type="match status" value="1"/>
</dbReference>
<evidence type="ECO:0000256" key="6">
    <source>
        <dbReference type="ARBA" id="ARBA00022525"/>
    </source>
</evidence>
<keyword evidence="10 13" id="KW-0456">Lyase</keyword>
<evidence type="ECO:0000256" key="3">
    <source>
        <dbReference type="ARBA" id="ARBA00009604"/>
    </source>
</evidence>
<evidence type="ECO:0000313" key="13">
    <source>
        <dbReference type="EMBL" id="VAX16964.1"/>
    </source>
</evidence>
<dbReference type="Gene3D" id="3.20.20.120">
    <property type="entry name" value="Enolase-like C-terminal domain"/>
    <property type="match status" value="1"/>
</dbReference>
<protein>
    <recommendedName>
        <fullName evidence="4">phosphopyruvate hydratase</fullName>
        <ecNumber evidence="4">4.2.1.11</ecNumber>
    </recommendedName>
</protein>
<dbReference type="NCBIfam" id="TIGR01060">
    <property type="entry name" value="eno"/>
    <property type="match status" value="1"/>
</dbReference>
<dbReference type="FunFam" id="3.20.20.120:FF:000001">
    <property type="entry name" value="Enolase"/>
    <property type="match status" value="1"/>
</dbReference>
<dbReference type="UniPathway" id="UPA00109">
    <property type="reaction ID" value="UER00187"/>
</dbReference>
<dbReference type="SFLD" id="SFLDG00178">
    <property type="entry name" value="enolase"/>
    <property type="match status" value="1"/>
</dbReference>
<dbReference type="Pfam" id="PF00113">
    <property type="entry name" value="Enolase_C"/>
    <property type="match status" value="1"/>
</dbReference>